<gene>
    <name evidence="2" type="ORF">ACFSSA_08165</name>
</gene>
<evidence type="ECO:0000313" key="3">
    <source>
        <dbReference type="Proteomes" id="UP001597375"/>
    </source>
</evidence>
<dbReference type="SUPFAM" id="SSF50156">
    <property type="entry name" value="PDZ domain-like"/>
    <property type="match status" value="1"/>
</dbReference>
<feature type="domain" description="PDZ" evidence="1">
    <location>
        <begin position="46"/>
        <end position="139"/>
    </location>
</feature>
<keyword evidence="3" id="KW-1185">Reference proteome</keyword>
<dbReference type="EMBL" id="JBHUIT010000010">
    <property type="protein sequence ID" value="MFD2256647.1"/>
    <property type="molecule type" value="Genomic_DNA"/>
</dbReference>
<dbReference type="PROSITE" id="PS50106">
    <property type="entry name" value="PDZ"/>
    <property type="match status" value="1"/>
</dbReference>
<dbReference type="SMART" id="SM00228">
    <property type="entry name" value="PDZ"/>
    <property type="match status" value="1"/>
</dbReference>
<dbReference type="Gene3D" id="2.30.42.10">
    <property type="match status" value="1"/>
</dbReference>
<sequence length="317" mass="34418">MKIKFTIISASGIIGGLSICPFNVVQAIEPAPESTQPPAILREKFEAKAVRPNEQVPFIGLATATLPSMVADHLNLESDAGVIIRTICPNSPAQKAGLFINDIILNIDGAEINSPETLSSIVRGHKTGDRLSIDLIHKGKPAKVEVTIGNRPADHVAQLNQEPLLEGLPKAHADRLRGLIEQNLEAFGAGNASAFSDPQLQNTFRMMREQMNHSLEEAVPPILQDKKGGISFQQSSTVRMMDNNGSIEIKSNGDVSEVTVRDTDNKIVWSGPWNTEEDKLAAPEDIRSRIDKVKSGTGGGLNLRFRKLDSKPDVLEN</sequence>
<keyword evidence="2" id="KW-0378">Hydrolase</keyword>
<comment type="caution">
    <text evidence="2">The sequence shown here is derived from an EMBL/GenBank/DDBJ whole genome shotgun (WGS) entry which is preliminary data.</text>
</comment>
<reference evidence="3" key="1">
    <citation type="journal article" date="2019" name="Int. J. Syst. Evol. Microbiol.">
        <title>The Global Catalogue of Microorganisms (GCM) 10K type strain sequencing project: providing services to taxonomists for standard genome sequencing and annotation.</title>
        <authorList>
            <consortium name="The Broad Institute Genomics Platform"/>
            <consortium name="The Broad Institute Genome Sequencing Center for Infectious Disease"/>
            <person name="Wu L."/>
            <person name="Ma J."/>
        </authorList>
    </citation>
    <scope>NUCLEOTIDE SEQUENCE [LARGE SCALE GENOMIC DNA]</scope>
    <source>
        <strain evidence="3">CGMCC 4.7106</strain>
    </source>
</reference>
<dbReference type="GO" id="GO:0006508">
    <property type="term" value="P:proteolysis"/>
    <property type="evidence" value="ECO:0007669"/>
    <property type="project" value="UniProtKB-KW"/>
</dbReference>
<protein>
    <submittedName>
        <fullName evidence="2">S1C family serine protease</fullName>
        <ecNumber evidence="2">3.4.21.-</ecNumber>
    </submittedName>
</protein>
<dbReference type="InterPro" id="IPR036034">
    <property type="entry name" value="PDZ_sf"/>
</dbReference>
<dbReference type="InterPro" id="IPR001478">
    <property type="entry name" value="PDZ"/>
</dbReference>
<dbReference type="CDD" id="cd06779">
    <property type="entry name" value="cpPDZ_Deg_HtrA-like"/>
    <property type="match status" value="1"/>
</dbReference>
<name>A0ABW5D6Y3_9BACT</name>
<dbReference type="Proteomes" id="UP001597375">
    <property type="component" value="Unassembled WGS sequence"/>
</dbReference>
<proteinExistence type="predicted"/>
<dbReference type="GO" id="GO:0008233">
    <property type="term" value="F:peptidase activity"/>
    <property type="evidence" value="ECO:0007669"/>
    <property type="project" value="UniProtKB-KW"/>
</dbReference>
<evidence type="ECO:0000259" key="1">
    <source>
        <dbReference type="PROSITE" id="PS50106"/>
    </source>
</evidence>
<accession>A0ABW5D6Y3</accession>
<organism evidence="2 3">
    <name type="scientific">Luteolibacter algae</name>
    <dbReference type="NCBI Taxonomy" id="454151"/>
    <lineage>
        <taxon>Bacteria</taxon>
        <taxon>Pseudomonadati</taxon>
        <taxon>Verrucomicrobiota</taxon>
        <taxon>Verrucomicrobiia</taxon>
        <taxon>Verrucomicrobiales</taxon>
        <taxon>Verrucomicrobiaceae</taxon>
        <taxon>Luteolibacter</taxon>
    </lineage>
</organism>
<evidence type="ECO:0000313" key="2">
    <source>
        <dbReference type="EMBL" id="MFD2256647.1"/>
    </source>
</evidence>
<dbReference type="Pfam" id="PF13180">
    <property type="entry name" value="PDZ_2"/>
    <property type="match status" value="1"/>
</dbReference>
<keyword evidence="2" id="KW-0645">Protease</keyword>
<dbReference type="EC" id="3.4.21.-" evidence="2"/>
<dbReference type="RefSeq" id="WP_386819939.1">
    <property type="nucleotide sequence ID" value="NZ_JBHUIT010000010.1"/>
</dbReference>